<dbReference type="InterPro" id="IPR002110">
    <property type="entry name" value="Ankyrin_rpt"/>
</dbReference>
<feature type="signal peptide" evidence="4">
    <location>
        <begin position="1"/>
        <end position="21"/>
    </location>
</feature>
<dbReference type="AlphaFoldDB" id="A0A3S4S7B6"/>
<feature type="chain" id="PRO_5018629546" evidence="4">
    <location>
        <begin position="22"/>
        <end position="379"/>
    </location>
</feature>
<name>A0A3S4S7B6_CAMJU</name>
<evidence type="ECO:0000313" key="6">
    <source>
        <dbReference type="Proteomes" id="UP000275504"/>
    </source>
</evidence>
<evidence type="ECO:0000256" key="3">
    <source>
        <dbReference type="PROSITE-ProRule" id="PRU00023"/>
    </source>
</evidence>
<evidence type="ECO:0000256" key="2">
    <source>
        <dbReference type="ARBA" id="ARBA00023043"/>
    </source>
</evidence>
<dbReference type="InterPro" id="IPR036770">
    <property type="entry name" value="Ankyrin_rpt-contain_sf"/>
</dbReference>
<protein>
    <submittedName>
        <fullName evidence="5">Ankyrin repeat-containing periplasmic protein</fullName>
    </submittedName>
</protein>
<feature type="repeat" description="ANK" evidence="3">
    <location>
        <begin position="308"/>
        <end position="340"/>
    </location>
</feature>
<accession>A0A3S4S7B6</accession>
<proteinExistence type="predicted"/>
<keyword evidence="4" id="KW-0732">Signal</keyword>
<dbReference type="SUPFAM" id="SSF48403">
    <property type="entry name" value="Ankyrin repeat"/>
    <property type="match status" value="1"/>
</dbReference>
<evidence type="ECO:0000256" key="1">
    <source>
        <dbReference type="ARBA" id="ARBA00022737"/>
    </source>
</evidence>
<dbReference type="Pfam" id="PF12796">
    <property type="entry name" value="Ank_2"/>
    <property type="match status" value="1"/>
</dbReference>
<reference evidence="5 6" key="1">
    <citation type="submission" date="2018-12" db="EMBL/GenBank/DDBJ databases">
        <authorList>
            <consortium name="Pathogen Informatics"/>
        </authorList>
    </citation>
    <scope>NUCLEOTIDE SEQUENCE [LARGE SCALE GENOMIC DNA]</scope>
    <source>
        <strain evidence="5 6">NCTC11951</strain>
    </source>
</reference>
<dbReference type="Gene3D" id="1.25.40.20">
    <property type="entry name" value="Ankyrin repeat-containing domain"/>
    <property type="match status" value="1"/>
</dbReference>
<dbReference type="PROSITE" id="PS50297">
    <property type="entry name" value="ANK_REP_REGION"/>
    <property type="match status" value="1"/>
</dbReference>
<organism evidence="5 6">
    <name type="scientific">Campylobacter jejuni subsp. doylei</name>
    <dbReference type="NCBI Taxonomy" id="32021"/>
    <lineage>
        <taxon>Bacteria</taxon>
        <taxon>Pseudomonadati</taxon>
        <taxon>Campylobacterota</taxon>
        <taxon>Epsilonproteobacteria</taxon>
        <taxon>Campylobacterales</taxon>
        <taxon>Campylobacteraceae</taxon>
        <taxon>Campylobacter</taxon>
    </lineage>
</organism>
<evidence type="ECO:0000256" key="4">
    <source>
        <dbReference type="SAM" id="SignalP"/>
    </source>
</evidence>
<dbReference type="InterPro" id="IPR050745">
    <property type="entry name" value="Multifunctional_regulatory"/>
</dbReference>
<dbReference type="EMBL" id="LR134359">
    <property type="protein sequence ID" value="VEG61610.1"/>
    <property type="molecule type" value="Genomic_DNA"/>
</dbReference>
<dbReference type="PROSITE" id="PS50088">
    <property type="entry name" value="ANK_REPEAT"/>
    <property type="match status" value="1"/>
</dbReference>
<dbReference type="SMART" id="SM00248">
    <property type="entry name" value="ANK"/>
    <property type="match status" value="4"/>
</dbReference>
<keyword evidence="2 3" id="KW-0040">ANK repeat</keyword>
<sequence>MKLLFTSFCCFLSLMASDALSCDNIKNNKTLLNESLKSDYLNIASSCKESLKNQDFTKKLYAISNEIRGSNSSCNGVAYWPKLQQFDFLLLKIAIDPIAYQKTLDTPENLEKKYDILKSYFRYWAYQSIGNFRFYKAFWKEYNNAIEPLGKYFESNFKFDKGSNIYYTSNALNEFLNWAVGETKIYKDISPLTKIMSSKNYSVSYIQDFIFSNNPSQDDLSIALQAALLNQREKEILKLLIRFGARIDEGYESAIFYALENYENTNFLIQNGANVNQKYINNNEKLALSANIGSNTPYFITFCALEHTSKNVLMHAAAYGNVEILKLLISKGANLNAVDDLGFNALDFALTVGKKENANYLKSLGLKANENLFYGGNLE</sequence>
<dbReference type="Proteomes" id="UP000275504">
    <property type="component" value="Chromosome"/>
</dbReference>
<evidence type="ECO:0000313" key="5">
    <source>
        <dbReference type="EMBL" id="VEG61610.1"/>
    </source>
</evidence>
<dbReference type="PANTHER" id="PTHR24189">
    <property type="entry name" value="MYOTROPHIN"/>
    <property type="match status" value="1"/>
</dbReference>
<gene>
    <name evidence="5" type="ORF">NCTC11951_00886</name>
</gene>
<keyword evidence="1" id="KW-0677">Repeat</keyword>
<dbReference type="PANTHER" id="PTHR24189:SF50">
    <property type="entry name" value="ANKYRIN REPEAT AND SOCS BOX PROTEIN 2"/>
    <property type="match status" value="1"/>
</dbReference>